<evidence type="ECO:0000313" key="3">
    <source>
        <dbReference type="Proteomes" id="UP000320516"/>
    </source>
</evidence>
<dbReference type="Gene3D" id="1.10.10.10">
    <property type="entry name" value="Winged helix-like DNA-binding domain superfamily/Winged helix DNA-binding domain"/>
    <property type="match status" value="1"/>
</dbReference>
<dbReference type="PROSITE" id="PS50995">
    <property type="entry name" value="HTH_MARR_2"/>
    <property type="match status" value="1"/>
</dbReference>
<dbReference type="PANTHER" id="PTHR33164:SF105">
    <property type="entry name" value="TRANSCRIPTIONAL REPRESSOR PROTEIN-RELATED"/>
    <property type="match status" value="1"/>
</dbReference>
<dbReference type="Proteomes" id="UP000320516">
    <property type="component" value="Unassembled WGS sequence"/>
</dbReference>
<dbReference type="GO" id="GO:0006950">
    <property type="term" value="P:response to stress"/>
    <property type="evidence" value="ECO:0007669"/>
    <property type="project" value="TreeGrafter"/>
</dbReference>
<reference evidence="2 3" key="1">
    <citation type="submission" date="2019-06" db="EMBL/GenBank/DDBJ databases">
        <title>Genomic Encyclopedia of Type Strains, Phase IV (KMG-V): Genome sequencing to study the core and pangenomes of soil and plant-associated prokaryotes.</title>
        <authorList>
            <person name="Whitman W."/>
        </authorList>
    </citation>
    <scope>NUCLEOTIDE SEQUENCE [LARGE SCALE GENOMIC DNA]</scope>
    <source>
        <strain evidence="2 3">BR 12005</strain>
    </source>
</reference>
<protein>
    <submittedName>
        <fullName evidence="2">MarR family transcriptional regulator</fullName>
    </submittedName>
</protein>
<evidence type="ECO:0000259" key="1">
    <source>
        <dbReference type="PROSITE" id="PS50995"/>
    </source>
</evidence>
<dbReference type="SMART" id="SM00347">
    <property type="entry name" value="HTH_MARR"/>
    <property type="match status" value="1"/>
</dbReference>
<dbReference type="AlphaFoldDB" id="A0A560KEH7"/>
<accession>A0A560KEH7</accession>
<dbReference type="InterPro" id="IPR000835">
    <property type="entry name" value="HTH_MarR-typ"/>
</dbReference>
<proteinExistence type="predicted"/>
<dbReference type="InterPro" id="IPR036390">
    <property type="entry name" value="WH_DNA-bd_sf"/>
</dbReference>
<dbReference type="PANTHER" id="PTHR33164">
    <property type="entry name" value="TRANSCRIPTIONAL REGULATOR, MARR FAMILY"/>
    <property type="match status" value="1"/>
</dbReference>
<name>A0A560KEH7_9PROT</name>
<evidence type="ECO:0000313" key="2">
    <source>
        <dbReference type="EMBL" id="TWB80354.1"/>
    </source>
</evidence>
<dbReference type="InterPro" id="IPR039422">
    <property type="entry name" value="MarR/SlyA-like"/>
</dbReference>
<sequence length="163" mass="17734">MPNTAPLAADLSEPTQCNCAALRQASRRLTKFYDAALAPTGLGINQYSILSRLNRHGPKSIQDLAALLAMDRSTLGHLLRPLEKRNLVRLTITPADKRRRVLVLTAEGQDLIAQAQPLWAAAQARFESAFGGDNALTLRAVLRQVETAELSEAPSNTTSSDQF</sequence>
<comment type="caution">
    <text evidence="2">The sequence shown here is derived from an EMBL/GenBank/DDBJ whole genome shotgun (WGS) entry which is preliminary data.</text>
</comment>
<organism evidence="2 3">
    <name type="scientific">Nitrospirillum amazonense</name>
    <dbReference type="NCBI Taxonomy" id="28077"/>
    <lineage>
        <taxon>Bacteria</taxon>
        <taxon>Pseudomonadati</taxon>
        <taxon>Pseudomonadota</taxon>
        <taxon>Alphaproteobacteria</taxon>
        <taxon>Rhodospirillales</taxon>
        <taxon>Azospirillaceae</taxon>
        <taxon>Nitrospirillum</taxon>
    </lineage>
</organism>
<dbReference type="GO" id="GO:0003700">
    <property type="term" value="F:DNA-binding transcription factor activity"/>
    <property type="evidence" value="ECO:0007669"/>
    <property type="project" value="InterPro"/>
</dbReference>
<dbReference type="Pfam" id="PF01047">
    <property type="entry name" value="MarR"/>
    <property type="match status" value="1"/>
</dbReference>
<dbReference type="InterPro" id="IPR036388">
    <property type="entry name" value="WH-like_DNA-bd_sf"/>
</dbReference>
<dbReference type="RefSeq" id="WP_145609735.1">
    <property type="nucleotide sequence ID" value="NZ_JARPAF010000002.1"/>
</dbReference>
<gene>
    <name evidence="2" type="ORF">FBZ87_102780</name>
</gene>
<dbReference type="EMBL" id="VITV01000002">
    <property type="protein sequence ID" value="TWB80354.1"/>
    <property type="molecule type" value="Genomic_DNA"/>
</dbReference>
<dbReference type="SUPFAM" id="SSF46785">
    <property type="entry name" value="Winged helix' DNA-binding domain"/>
    <property type="match status" value="1"/>
</dbReference>
<feature type="domain" description="HTH marR-type" evidence="1">
    <location>
        <begin position="15"/>
        <end position="147"/>
    </location>
</feature>